<proteinExistence type="predicted"/>
<feature type="domain" description="Carrier" evidence="10">
    <location>
        <begin position="1752"/>
        <end position="1827"/>
    </location>
</feature>
<dbReference type="Gene3D" id="3.40.50.720">
    <property type="entry name" value="NAD(P)-binding Rossmann-like Domain"/>
    <property type="match status" value="1"/>
</dbReference>
<dbReference type="SUPFAM" id="SSF51735">
    <property type="entry name" value="NAD(P)-binding Rossmann-fold domains"/>
    <property type="match status" value="2"/>
</dbReference>
<dbReference type="Pfam" id="PF08659">
    <property type="entry name" value="KR"/>
    <property type="match status" value="1"/>
</dbReference>
<dbReference type="PROSITE" id="PS52019">
    <property type="entry name" value="PKS_MFAS_DH"/>
    <property type="match status" value="1"/>
</dbReference>
<dbReference type="PROSITE" id="PS00012">
    <property type="entry name" value="PHOSPHOPANTETHEINE"/>
    <property type="match status" value="1"/>
</dbReference>
<evidence type="ECO:0000256" key="4">
    <source>
        <dbReference type="ARBA" id="ARBA00022679"/>
    </source>
</evidence>
<evidence type="ECO:0000256" key="7">
    <source>
        <dbReference type="ARBA" id="ARBA00023315"/>
    </source>
</evidence>
<dbReference type="Pfam" id="PF00109">
    <property type="entry name" value="ketoacyl-synt"/>
    <property type="match status" value="1"/>
</dbReference>
<reference evidence="13 14" key="1">
    <citation type="submission" date="2024-01" db="EMBL/GenBank/DDBJ databases">
        <title>Genome mining of biosynthetic gene clusters to explore secondary metabolites of Streptomyces sp.</title>
        <authorList>
            <person name="Baig A."/>
            <person name="Ajitkumar Shintre N."/>
            <person name="Kumar H."/>
            <person name="Anbarasu A."/>
            <person name="Ramaiah S."/>
        </authorList>
    </citation>
    <scope>NUCLEOTIDE SEQUENCE [LARGE SCALE GENOMIC DNA]</scope>
    <source>
        <strain evidence="13 14">A03</strain>
    </source>
</reference>
<dbReference type="Proteomes" id="UP001585018">
    <property type="component" value="Unassembled WGS sequence"/>
</dbReference>
<dbReference type="Pfam" id="PF02801">
    <property type="entry name" value="Ketoacyl-synt_C"/>
    <property type="match status" value="1"/>
</dbReference>
<dbReference type="InterPro" id="IPR014031">
    <property type="entry name" value="Ketoacyl_synth_C"/>
</dbReference>
<dbReference type="SMART" id="SM01294">
    <property type="entry name" value="PKS_PP_betabranch"/>
    <property type="match status" value="1"/>
</dbReference>
<evidence type="ECO:0000313" key="14">
    <source>
        <dbReference type="Proteomes" id="UP001585018"/>
    </source>
</evidence>
<gene>
    <name evidence="13" type="ORF">VSS30_19875</name>
</gene>
<dbReference type="InterPro" id="IPR020807">
    <property type="entry name" value="PKS_DH"/>
</dbReference>
<feature type="active site" description="Proton donor; for dehydratase activity" evidence="8">
    <location>
        <position position="1192"/>
    </location>
</feature>
<dbReference type="PROSITE" id="PS50075">
    <property type="entry name" value="CARRIER"/>
    <property type="match status" value="1"/>
</dbReference>
<keyword evidence="4" id="KW-0808">Transferase</keyword>
<dbReference type="SUPFAM" id="SSF52151">
    <property type="entry name" value="FabD/lysophospholipase-like"/>
    <property type="match status" value="1"/>
</dbReference>
<feature type="compositionally biased region" description="Low complexity" evidence="9">
    <location>
        <begin position="487"/>
        <end position="529"/>
    </location>
</feature>
<keyword evidence="3" id="KW-0597">Phosphoprotein</keyword>
<dbReference type="Gene3D" id="3.40.47.10">
    <property type="match status" value="1"/>
</dbReference>
<evidence type="ECO:0000313" key="13">
    <source>
        <dbReference type="EMBL" id="MFB8751060.1"/>
    </source>
</evidence>
<dbReference type="PROSITE" id="PS52004">
    <property type="entry name" value="KS3_2"/>
    <property type="match status" value="1"/>
</dbReference>
<feature type="domain" description="PKS/mFAS DH" evidence="12">
    <location>
        <begin position="994"/>
        <end position="1267"/>
    </location>
</feature>
<dbReference type="InterPro" id="IPR042104">
    <property type="entry name" value="PKS_dehydratase_sf"/>
</dbReference>
<dbReference type="Gene3D" id="3.30.70.3290">
    <property type="match status" value="1"/>
</dbReference>
<keyword evidence="6" id="KW-0511">Multifunctional enzyme</keyword>
<dbReference type="SMART" id="SM00823">
    <property type="entry name" value="PKS_PP"/>
    <property type="match status" value="1"/>
</dbReference>
<dbReference type="Pfam" id="PF00698">
    <property type="entry name" value="Acyl_transf_1"/>
    <property type="match status" value="1"/>
</dbReference>
<keyword evidence="2" id="KW-0596">Phosphopantetheine</keyword>
<dbReference type="InterPro" id="IPR013968">
    <property type="entry name" value="PKS_KR"/>
</dbReference>
<dbReference type="InterPro" id="IPR020806">
    <property type="entry name" value="PKS_PP-bd"/>
</dbReference>
<feature type="region of interest" description="C-terminal hotdog fold" evidence="8">
    <location>
        <begin position="1131"/>
        <end position="1267"/>
    </location>
</feature>
<feature type="active site" description="Proton acceptor; for dehydratase activity" evidence="8">
    <location>
        <position position="1026"/>
    </location>
</feature>
<keyword evidence="14" id="KW-1185">Reference proteome</keyword>
<feature type="region of interest" description="Disordered" evidence="9">
    <location>
        <begin position="478"/>
        <end position="529"/>
    </location>
</feature>
<keyword evidence="5" id="KW-0045">Antibiotic biosynthesis</keyword>
<dbReference type="InterPro" id="IPR036291">
    <property type="entry name" value="NAD(P)-bd_dom_sf"/>
</dbReference>
<dbReference type="CDD" id="cd08956">
    <property type="entry name" value="KR_3_FAS_SDR_x"/>
    <property type="match status" value="1"/>
</dbReference>
<dbReference type="SMART" id="SM00822">
    <property type="entry name" value="PKS_KR"/>
    <property type="match status" value="1"/>
</dbReference>
<evidence type="ECO:0000259" key="10">
    <source>
        <dbReference type="PROSITE" id="PS50075"/>
    </source>
</evidence>
<evidence type="ECO:0000256" key="1">
    <source>
        <dbReference type="ARBA" id="ARBA00004792"/>
    </source>
</evidence>
<dbReference type="InterPro" id="IPR018201">
    <property type="entry name" value="Ketoacyl_synth_AS"/>
</dbReference>
<dbReference type="Gene3D" id="1.10.1200.10">
    <property type="entry name" value="ACP-like"/>
    <property type="match status" value="1"/>
</dbReference>
<comment type="pathway">
    <text evidence="1">Antibiotic biosynthesis.</text>
</comment>
<dbReference type="InterPro" id="IPR050091">
    <property type="entry name" value="PKS_NRPS_Biosynth_Enz"/>
</dbReference>
<dbReference type="InterPro" id="IPR014043">
    <property type="entry name" value="Acyl_transferase_dom"/>
</dbReference>
<name>A0ABV5DES1_9ACTN</name>
<dbReference type="InterPro" id="IPR049552">
    <property type="entry name" value="PKS_DH_N"/>
</dbReference>
<dbReference type="SMART" id="SM00826">
    <property type="entry name" value="PKS_DH"/>
    <property type="match status" value="1"/>
</dbReference>
<dbReference type="InterPro" id="IPR009081">
    <property type="entry name" value="PP-bd_ACP"/>
</dbReference>
<dbReference type="SUPFAM" id="SSF47336">
    <property type="entry name" value="ACP-like"/>
    <property type="match status" value="1"/>
</dbReference>
<evidence type="ECO:0000256" key="2">
    <source>
        <dbReference type="ARBA" id="ARBA00022450"/>
    </source>
</evidence>
<evidence type="ECO:0000256" key="5">
    <source>
        <dbReference type="ARBA" id="ARBA00023194"/>
    </source>
</evidence>
<dbReference type="Pfam" id="PF14765">
    <property type="entry name" value="PS-DH"/>
    <property type="match status" value="1"/>
</dbReference>
<dbReference type="PROSITE" id="PS00606">
    <property type="entry name" value="KS3_1"/>
    <property type="match status" value="1"/>
</dbReference>
<dbReference type="InterPro" id="IPR036736">
    <property type="entry name" value="ACP-like_sf"/>
</dbReference>
<dbReference type="InterPro" id="IPR049551">
    <property type="entry name" value="PKS_DH_C"/>
</dbReference>
<organism evidence="13 14">
    <name type="scientific">Streptomyces parvulus</name>
    <dbReference type="NCBI Taxonomy" id="146923"/>
    <lineage>
        <taxon>Bacteria</taxon>
        <taxon>Bacillati</taxon>
        <taxon>Actinomycetota</taxon>
        <taxon>Actinomycetes</taxon>
        <taxon>Kitasatosporales</taxon>
        <taxon>Streptomycetaceae</taxon>
        <taxon>Streptomyces</taxon>
    </lineage>
</organism>
<accession>A0ABV5DES1</accession>
<feature type="region of interest" description="N-terminal hotdog fold" evidence="8">
    <location>
        <begin position="994"/>
        <end position="1115"/>
    </location>
</feature>
<protein>
    <submittedName>
        <fullName evidence="13">Type I polyketide synthase</fullName>
    </submittedName>
</protein>
<dbReference type="InterPro" id="IPR016035">
    <property type="entry name" value="Acyl_Trfase/lysoPLipase"/>
</dbReference>
<evidence type="ECO:0000256" key="8">
    <source>
        <dbReference type="PROSITE-ProRule" id="PRU01363"/>
    </source>
</evidence>
<dbReference type="PANTHER" id="PTHR43775:SF51">
    <property type="entry name" value="INACTIVE PHENOLPHTHIOCEROL SYNTHESIS POLYKETIDE SYNTHASE TYPE I PKS1-RELATED"/>
    <property type="match status" value="1"/>
</dbReference>
<dbReference type="InterPro" id="IPR001227">
    <property type="entry name" value="Ac_transferase_dom_sf"/>
</dbReference>
<dbReference type="InterPro" id="IPR014030">
    <property type="entry name" value="Ketoacyl_synth_N"/>
</dbReference>
<dbReference type="InterPro" id="IPR006162">
    <property type="entry name" value="Ppantetheine_attach_site"/>
</dbReference>
<evidence type="ECO:0000256" key="3">
    <source>
        <dbReference type="ARBA" id="ARBA00022553"/>
    </source>
</evidence>
<dbReference type="Pfam" id="PF00550">
    <property type="entry name" value="PP-binding"/>
    <property type="match status" value="1"/>
</dbReference>
<dbReference type="Pfam" id="PF21089">
    <property type="entry name" value="PKS_DH_N"/>
    <property type="match status" value="1"/>
</dbReference>
<evidence type="ECO:0000259" key="11">
    <source>
        <dbReference type="PROSITE" id="PS52004"/>
    </source>
</evidence>
<dbReference type="SUPFAM" id="SSF53901">
    <property type="entry name" value="Thiolase-like"/>
    <property type="match status" value="1"/>
</dbReference>
<evidence type="ECO:0000256" key="9">
    <source>
        <dbReference type="SAM" id="MobiDB-lite"/>
    </source>
</evidence>
<dbReference type="InterPro" id="IPR049900">
    <property type="entry name" value="PKS_mFAS_DH"/>
</dbReference>
<dbReference type="InterPro" id="IPR057326">
    <property type="entry name" value="KR_dom"/>
</dbReference>
<keyword evidence="7" id="KW-0012">Acyltransferase</keyword>
<dbReference type="SUPFAM" id="SSF55048">
    <property type="entry name" value="Probable ACP-binding domain of malonyl-CoA ACP transacylase"/>
    <property type="match status" value="1"/>
</dbReference>
<dbReference type="SMART" id="SM00825">
    <property type="entry name" value="PKS_KS"/>
    <property type="match status" value="1"/>
</dbReference>
<dbReference type="Gene3D" id="3.40.366.10">
    <property type="entry name" value="Malonyl-Coenzyme A Acyl Carrier Protein, domain 2"/>
    <property type="match status" value="1"/>
</dbReference>
<dbReference type="InterPro" id="IPR016039">
    <property type="entry name" value="Thiolase-like"/>
</dbReference>
<dbReference type="InterPro" id="IPR016036">
    <property type="entry name" value="Malonyl_transacylase_ACP-bd"/>
</dbReference>
<comment type="caution">
    <text evidence="13">The sequence shown here is derived from an EMBL/GenBank/DDBJ whole genome shotgun (WGS) entry which is preliminary data.</text>
</comment>
<dbReference type="Gene3D" id="3.10.129.110">
    <property type="entry name" value="Polyketide synthase dehydratase"/>
    <property type="match status" value="1"/>
</dbReference>
<evidence type="ECO:0000259" key="12">
    <source>
        <dbReference type="PROSITE" id="PS52019"/>
    </source>
</evidence>
<dbReference type="EMBL" id="JAYMRR010000010">
    <property type="protein sequence ID" value="MFB8751060.1"/>
    <property type="molecule type" value="Genomic_DNA"/>
</dbReference>
<evidence type="ECO:0000256" key="6">
    <source>
        <dbReference type="ARBA" id="ARBA00023268"/>
    </source>
</evidence>
<dbReference type="PANTHER" id="PTHR43775">
    <property type="entry name" value="FATTY ACID SYNTHASE"/>
    <property type="match status" value="1"/>
</dbReference>
<dbReference type="CDD" id="cd00833">
    <property type="entry name" value="PKS"/>
    <property type="match status" value="1"/>
</dbReference>
<feature type="domain" description="Ketosynthase family 3 (KS3)" evidence="11">
    <location>
        <begin position="44"/>
        <end position="476"/>
    </location>
</feature>
<feature type="region of interest" description="Disordered" evidence="9">
    <location>
        <begin position="1870"/>
        <end position="1890"/>
    </location>
</feature>
<dbReference type="Pfam" id="PF22953">
    <property type="entry name" value="SpnB_Rossmann"/>
    <property type="match status" value="1"/>
</dbReference>
<dbReference type="SMART" id="SM00827">
    <property type="entry name" value="PKS_AT"/>
    <property type="match status" value="1"/>
</dbReference>
<dbReference type="InterPro" id="IPR055123">
    <property type="entry name" value="SpnB-like_Rossmann"/>
</dbReference>
<dbReference type="InterPro" id="IPR020841">
    <property type="entry name" value="PKS_Beta-ketoAc_synthase_dom"/>
</dbReference>
<sequence>MTTARTDSTDNTARTRDYLKRVTAELVATRARLKTAEEAAEAAREPIAIVSMSCRLPGGADTPDALWRLLTSGTDAVSGLPEDRGWDLPALYDADPDAHGTSYAREGGFLHDCAEFDPDFFGISPREALAMDPQQRLLLETAWETFERAGLTREAVHGSRTGVYAGVMYDDYGARVPHTPGARLPEGLEGYLVNGSAGSVASGRLSYTFGLRGPAVTVDTACSSSLVAVHLAAQALRAGECDLALAGGVTVLATPTMFIDFSRQRGLAADGRCKAFSDSADGTAFAEGAGLLLLQRLSDARREGRTVLAVVRGSAVGQDGAGNGLTAPNGPAQQAVIRAALHDARLTADQVDAVEAHGTGTSLGDPVEAEALLATYGQAHTADRPLWLGSLKSNIGHAQAAAGVVGVVKTVLALRHGLLPRTLHADVPSTRIDWSAGAVRLLHENTAWPDRPGEPRRAAVSAFGASGTNAHLILEQAPTTLPTPPGASASADTDSAATTSNSAATPDSADTPPGPAAPTLAPSAPGTGWTVSARSAAALREQARRLLGHLGADGSGTDPGLLAGVLAHRRTAFPERAVVLGTGATELTDGLAALAAGRGAPGLVTGRAADGRRTAFLFTGQGSQRPGTGRELHATRPEFARALDEAADAFAAHLERPLREVMFAEPGSADAALLDRTEYTQPALFALGTALYALLTSRGLRADTVTGHSVGEITAAHVAGVLSLEDAAHLVAARGRLMGELPGGGAMAALQASAEEVLPLLTGREHELDLAAVNGPTAVVVAGDAGAVDELTAHFAGLGRSVKRLKVSHAFHSPHMDAMLPGFETVVRGLTLNAPAIPVVSNLTGAYADAATLRDPDHWIRHARRPVRFLDGLRALRVAGTDTFVELGPDAVLTAMTRTILDTDGTGDDPSGTAVLTVPVLRRDHPENATLDRALATAHAHGLPVPPAPEPEPGPAAELAATLPTYPFERTRYWLDVPAGAAPLATAGLDDAGHPLLAATVELADEQGGVWTATLSTRTHPWLADHTLAGRTVVPGTALLELALTAAGDGRRIAELTFDRPLVLPDDTAVRLRVTLGAQDADGSRPVTVHSAPLTPGADWTAHATGRTEPAGAPDEEPFTVLAGTWPPPGAEPVPLDEEHARFAAAGIGYGPAFQGLTAAWTLGDTVYAEAALPAAQTADAHRYGLHPALLDAALHAVTAGRPDAHGLVPFAWTGTDLHARGADALRVRIAPAGPDAVTVAAADPTGRPVLTTRGLALRELPADRVLAAAAATAPAPLLRPTWTALPLGPEPDPGTWYLLGDTDTDTDTDTGLAAGLTAAGATVHTADDPHDIPADGATAPQVLTALPATGDPHRAAHLALELAQRWLAAGHLATARLTVLTRGATDTAGPVTDPAAAAAWGLLRTAQTEHPGRFALVDTDATDASHRALAAALVAAGPDAQLALRAGTAHTPATTRATTTATGTRLNPAGTVMVTGGTSGLGAAVARHLVTAHDVRRLLLVSRRGTEAPGARELVADLTASGAEVTVAAGDAADRERLADLLAHIPAAHPLTAVVHTAGVLDDGVLTAQTPERVDAVLRPKADAARILHDLTKDLGLDAFVLFSSAAGLLGSAGQAGYAAANAHLDAFASWRRAQGLPAHSLAWGPWAGDGMAAALDGTDAVRLRRTGLVPLTRDEGLALFDAALRTDAPVLLPLRLRAGRAGTDVPAVLRDATGAPRPTAARTADVSASAPGTPTLAERVTDLPRAERAALVLDLVRTEVAAVLGHADAAGIPAGRSFKEAGFDSLTAVELRNRLTAETGLRLTPTLVFDHPTPQALAEHIDGELPGADTAVLTLVETLTRAVDQADTLDDRARHTVAERLRGLLTRLDDQGGDTAPAGPEPGTDASGNVTELLQSASDDELFELLDSGFRAV</sequence>